<dbReference type="OrthoDB" id="2443892at2759"/>
<protein>
    <submittedName>
        <fullName evidence="1">Uncharacterized protein</fullName>
    </submittedName>
</protein>
<evidence type="ECO:0000313" key="1">
    <source>
        <dbReference type="EMBL" id="RPA73483.1"/>
    </source>
</evidence>
<keyword evidence="2" id="KW-1185">Reference proteome</keyword>
<dbReference type="Proteomes" id="UP000275078">
    <property type="component" value="Unassembled WGS sequence"/>
</dbReference>
<feature type="non-terminal residue" evidence="1">
    <location>
        <position position="97"/>
    </location>
</feature>
<dbReference type="EMBL" id="ML119819">
    <property type="protein sequence ID" value="RPA73483.1"/>
    <property type="molecule type" value="Genomic_DNA"/>
</dbReference>
<evidence type="ECO:0000313" key="2">
    <source>
        <dbReference type="Proteomes" id="UP000275078"/>
    </source>
</evidence>
<feature type="non-terminal residue" evidence="1">
    <location>
        <position position="1"/>
    </location>
</feature>
<dbReference type="AlphaFoldDB" id="A0A3N4HHJ7"/>
<accession>A0A3N4HHJ7</accession>
<reference evidence="1 2" key="1">
    <citation type="journal article" date="2018" name="Nat. Ecol. Evol.">
        <title>Pezizomycetes genomes reveal the molecular basis of ectomycorrhizal truffle lifestyle.</title>
        <authorList>
            <person name="Murat C."/>
            <person name="Payen T."/>
            <person name="Noel B."/>
            <person name="Kuo A."/>
            <person name="Morin E."/>
            <person name="Chen J."/>
            <person name="Kohler A."/>
            <person name="Krizsan K."/>
            <person name="Balestrini R."/>
            <person name="Da Silva C."/>
            <person name="Montanini B."/>
            <person name="Hainaut M."/>
            <person name="Levati E."/>
            <person name="Barry K.W."/>
            <person name="Belfiori B."/>
            <person name="Cichocki N."/>
            <person name="Clum A."/>
            <person name="Dockter R.B."/>
            <person name="Fauchery L."/>
            <person name="Guy J."/>
            <person name="Iotti M."/>
            <person name="Le Tacon F."/>
            <person name="Lindquist E.A."/>
            <person name="Lipzen A."/>
            <person name="Malagnac F."/>
            <person name="Mello A."/>
            <person name="Molinier V."/>
            <person name="Miyauchi S."/>
            <person name="Poulain J."/>
            <person name="Riccioni C."/>
            <person name="Rubini A."/>
            <person name="Sitrit Y."/>
            <person name="Splivallo R."/>
            <person name="Traeger S."/>
            <person name="Wang M."/>
            <person name="Zifcakova L."/>
            <person name="Wipf D."/>
            <person name="Zambonelli A."/>
            <person name="Paolocci F."/>
            <person name="Nowrousian M."/>
            <person name="Ottonello S."/>
            <person name="Baldrian P."/>
            <person name="Spatafora J.W."/>
            <person name="Henrissat B."/>
            <person name="Nagy L.G."/>
            <person name="Aury J.M."/>
            <person name="Wincker P."/>
            <person name="Grigoriev I.V."/>
            <person name="Bonfante P."/>
            <person name="Martin F.M."/>
        </authorList>
    </citation>
    <scope>NUCLEOTIDE SEQUENCE [LARGE SCALE GENOMIC DNA]</scope>
    <source>
        <strain evidence="1 2">RN42</strain>
    </source>
</reference>
<sequence>LVHAIGICCQYELSAADIQIVRDNINNFIAHYEKDYYQYDYDRISACLPVFHYIAHVADALRDIGPQFVYSQWVIERACGTISRGVKSRSEVNRNIS</sequence>
<proteinExistence type="predicted"/>
<gene>
    <name evidence="1" type="ORF">BJ508DRAFT_198864</name>
</gene>
<dbReference type="STRING" id="1160509.A0A3N4HHJ7"/>
<name>A0A3N4HHJ7_ASCIM</name>
<organism evidence="1 2">
    <name type="scientific">Ascobolus immersus RN42</name>
    <dbReference type="NCBI Taxonomy" id="1160509"/>
    <lineage>
        <taxon>Eukaryota</taxon>
        <taxon>Fungi</taxon>
        <taxon>Dikarya</taxon>
        <taxon>Ascomycota</taxon>
        <taxon>Pezizomycotina</taxon>
        <taxon>Pezizomycetes</taxon>
        <taxon>Pezizales</taxon>
        <taxon>Ascobolaceae</taxon>
        <taxon>Ascobolus</taxon>
    </lineage>
</organism>